<dbReference type="Gene3D" id="3.90.79.10">
    <property type="entry name" value="Nucleoside Triphosphate Pyrophosphohydrolase"/>
    <property type="match status" value="1"/>
</dbReference>
<protein>
    <submittedName>
        <fullName evidence="3">Putative Nudix hydrolase YfcD</fullName>
        <ecNumber evidence="3">3.6.-.-</ecNumber>
    </submittedName>
</protein>
<keyword evidence="4" id="KW-1185">Reference proteome</keyword>
<evidence type="ECO:0000313" key="4">
    <source>
        <dbReference type="Proteomes" id="UP000014962"/>
    </source>
</evidence>
<dbReference type="RefSeq" id="WP_020896199.1">
    <property type="nucleotide sequence ID" value="NZ_ATMR01000139.1"/>
</dbReference>
<dbReference type="EMBL" id="ATMR01000139">
    <property type="protein sequence ID" value="EPR71910.1"/>
    <property type="molecule type" value="Genomic_DNA"/>
</dbReference>
<dbReference type="InterPro" id="IPR015797">
    <property type="entry name" value="NUDIX_hydrolase-like_dom_sf"/>
</dbReference>
<dbReference type="GO" id="GO:0005737">
    <property type="term" value="C:cytoplasm"/>
    <property type="evidence" value="ECO:0007669"/>
    <property type="project" value="TreeGrafter"/>
</dbReference>
<reference evidence="3 4" key="1">
    <citation type="journal article" date="2013" name="Genome Announc.">
        <title>Draft Genome Sequence of Winogradskyella psychrotolerans RS-3T, Isolated from the Marine Transect of Kongsfjorden, Ny-Alesund, Svalbard, Arctic Ocean.</title>
        <authorList>
            <person name="Kumar Pinnaka A."/>
            <person name="Ara S."/>
            <person name="Singh A."/>
            <person name="Shivaji S."/>
        </authorList>
    </citation>
    <scope>NUCLEOTIDE SEQUENCE [LARGE SCALE GENOMIC DNA]</scope>
    <source>
        <strain evidence="3 4">RS-3</strain>
    </source>
</reference>
<dbReference type="PATRIC" id="fig|641526.4.peg.3080"/>
<dbReference type="Proteomes" id="UP000014962">
    <property type="component" value="Unassembled WGS sequence"/>
</dbReference>
<name>S7VNU6_9FLAO</name>
<dbReference type="InterPro" id="IPR020084">
    <property type="entry name" value="NUDIX_hydrolase_CS"/>
</dbReference>
<dbReference type="PROSITE" id="PS00893">
    <property type="entry name" value="NUDIX_BOX"/>
    <property type="match status" value="1"/>
</dbReference>
<dbReference type="PANTHER" id="PTHR10885:SF20">
    <property type="entry name" value="NUDIX HYDROLASE DOMAIN-CONTAINING PROTEIN"/>
    <property type="match status" value="1"/>
</dbReference>
<dbReference type="GO" id="GO:0016787">
    <property type="term" value="F:hydrolase activity"/>
    <property type="evidence" value="ECO:0007669"/>
    <property type="project" value="UniProtKB-KW"/>
</dbReference>
<dbReference type="STRING" id="641526.ADIWIN_3108"/>
<dbReference type="GO" id="GO:0009240">
    <property type="term" value="P:isopentenyl diphosphate biosynthetic process"/>
    <property type="evidence" value="ECO:0007669"/>
    <property type="project" value="TreeGrafter"/>
</dbReference>
<dbReference type="SUPFAM" id="SSF55811">
    <property type="entry name" value="Nudix"/>
    <property type="match status" value="1"/>
</dbReference>
<dbReference type="AlphaFoldDB" id="S7VNU6"/>
<dbReference type="eggNOG" id="COG1443">
    <property type="taxonomic scope" value="Bacteria"/>
</dbReference>
<dbReference type="InterPro" id="IPR000086">
    <property type="entry name" value="NUDIX_hydrolase_dom"/>
</dbReference>
<dbReference type="PANTHER" id="PTHR10885">
    <property type="entry name" value="ISOPENTENYL-DIPHOSPHATE DELTA-ISOMERASE"/>
    <property type="match status" value="1"/>
</dbReference>
<dbReference type="GO" id="GO:0004452">
    <property type="term" value="F:isopentenyl-diphosphate delta-isomerase activity"/>
    <property type="evidence" value="ECO:0007669"/>
    <property type="project" value="TreeGrafter"/>
</dbReference>
<dbReference type="EC" id="3.6.-.-" evidence="3"/>
<organism evidence="3 4">
    <name type="scientific">Winogradskyella psychrotolerans RS-3</name>
    <dbReference type="NCBI Taxonomy" id="641526"/>
    <lineage>
        <taxon>Bacteria</taxon>
        <taxon>Pseudomonadati</taxon>
        <taxon>Bacteroidota</taxon>
        <taxon>Flavobacteriia</taxon>
        <taxon>Flavobacteriales</taxon>
        <taxon>Flavobacteriaceae</taxon>
        <taxon>Winogradskyella</taxon>
    </lineage>
</organism>
<keyword evidence="1 3" id="KW-0378">Hydrolase</keyword>
<dbReference type="PROSITE" id="PS51462">
    <property type="entry name" value="NUDIX"/>
    <property type="match status" value="1"/>
</dbReference>
<proteinExistence type="predicted"/>
<evidence type="ECO:0000259" key="2">
    <source>
        <dbReference type="PROSITE" id="PS51462"/>
    </source>
</evidence>
<dbReference type="OrthoDB" id="9786032at2"/>
<accession>S7VNU6</accession>
<sequence>MDELLDIVTKQGQPTGKTALKSEAHAKGLYHNTIHLWLYTSKGEILLQQRSHKKIIFPLLWDVSVAGHIDAGETFIEAALRETEEEIGLKLEPKHLDKIGTFLHETLYANGNIQDNEFHQVYSAELTVPLNALVKQESEVEALKLVTLKEFKNLLKHSETNMHFVASNYDYYLKVHEAIQTKLLKL</sequence>
<gene>
    <name evidence="3" type="ORF">ADIWIN_3108</name>
</gene>
<evidence type="ECO:0000313" key="3">
    <source>
        <dbReference type="EMBL" id="EPR71910.1"/>
    </source>
</evidence>
<dbReference type="Pfam" id="PF00293">
    <property type="entry name" value="NUDIX"/>
    <property type="match status" value="1"/>
</dbReference>
<dbReference type="CDD" id="cd04692">
    <property type="entry name" value="NUDIX_Hydrolase"/>
    <property type="match status" value="1"/>
</dbReference>
<feature type="domain" description="Nudix hydrolase" evidence="2">
    <location>
        <begin position="29"/>
        <end position="177"/>
    </location>
</feature>
<evidence type="ECO:0000256" key="1">
    <source>
        <dbReference type="ARBA" id="ARBA00022801"/>
    </source>
</evidence>
<comment type="caution">
    <text evidence="3">The sequence shown here is derived from an EMBL/GenBank/DDBJ whole genome shotgun (WGS) entry which is preliminary data.</text>
</comment>